<evidence type="ECO:0000313" key="2">
    <source>
        <dbReference type="EMBL" id="QDT55968.1"/>
    </source>
</evidence>
<feature type="chain" id="PRO_5022028682" evidence="1">
    <location>
        <begin position="24"/>
        <end position="879"/>
    </location>
</feature>
<dbReference type="OrthoDB" id="221287at2"/>
<dbReference type="Proteomes" id="UP000315700">
    <property type="component" value="Chromosome"/>
</dbReference>
<reference evidence="2 3" key="1">
    <citation type="submission" date="2019-02" db="EMBL/GenBank/DDBJ databases">
        <title>Deep-cultivation of Planctomycetes and their phenomic and genomic characterization uncovers novel biology.</title>
        <authorList>
            <person name="Wiegand S."/>
            <person name="Jogler M."/>
            <person name="Boedeker C."/>
            <person name="Pinto D."/>
            <person name="Vollmers J."/>
            <person name="Rivas-Marin E."/>
            <person name="Kohn T."/>
            <person name="Peeters S.H."/>
            <person name="Heuer A."/>
            <person name="Rast P."/>
            <person name="Oberbeckmann S."/>
            <person name="Bunk B."/>
            <person name="Jeske O."/>
            <person name="Meyerdierks A."/>
            <person name="Storesund J.E."/>
            <person name="Kallscheuer N."/>
            <person name="Luecker S."/>
            <person name="Lage O.M."/>
            <person name="Pohl T."/>
            <person name="Merkel B.J."/>
            <person name="Hornburger P."/>
            <person name="Mueller R.-W."/>
            <person name="Bruemmer F."/>
            <person name="Labrenz M."/>
            <person name="Spormann A.M."/>
            <person name="Op den Camp H."/>
            <person name="Overmann J."/>
            <person name="Amann R."/>
            <person name="Jetten M.S.M."/>
            <person name="Mascher T."/>
            <person name="Medema M.H."/>
            <person name="Devos D.P."/>
            <person name="Kaster A.-K."/>
            <person name="Ovreas L."/>
            <person name="Rohde M."/>
            <person name="Galperin M.Y."/>
            <person name="Jogler C."/>
        </authorList>
    </citation>
    <scope>NUCLEOTIDE SEQUENCE [LARGE SCALE GENOMIC DNA]</scope>
    <source>
        <strain evidence="2 3">Pan44</strain>
    </source>
</reference>
<keyword evidence="3" id="KW-1185">Reference proteome</keyword>
<accession>A0A517SIL1</accession>
<name>A0A517SIL1_9PLAN</name>
<organism evidence="2 3">
    <name type="scientific">Caulifigura coniformis</name>
    <dbReference type="NCBI Taxonomy" id="2527983"/>
    <lineage>
        <taxon>Bacteria</taxon>
        <taxon>Pseudomonadati</taxon>
        <taxon>Planctomycetota</taxon>
        <taxon>Planctomycetia</taxon>
        <taxon>Planctomycetales</taxon>
        <taxon>Planctomycetaceae</taxon>
        <taxon>Caulifigura</taxon>
    </lineage>
</organism>
<sequence precursor="true">MGFPLRFVAAVLAAVVWAPLTTAEDAIEARGFSGNPFGIGMVRVPVRGNRPESQPSDVTWMVEGTDGRVFYPCYFRESIPGSTDPNALSARGAYFLFKGDTPLKVKFSDGRKTTDHELTVVHDAKGKDALLARWWSQYQRSASGMANMPIVENYTTHMLARRLGLTPPAPRSGTSWPQDEMLGSFLGFEEMRLAMQADRMLDNGDAPEPADQPLPAAALPPAIEVPEFVAGEVEPLASRVPEACFYLRFGSYGNYRWFRDTMNEWGGNLREIVAVRSVDYDIAGRLERQLVLKDSELGKLLGGAAISDMAVIGTDTFVREGASIGVLFQEKQPGILAAAIKAQRLAVKQQAGVTEQALDMEGVPVSVLTSPGNVIRSYYVADGGFHFVTNSSTLARRFVATGKGVGRLSDLREFQYARTKHSTGKENPILAYLSDPFIRQLVSPAYRVEMTRRMKAEADVELVALARLAAMGEAAAHGSVDELVAGGFLPAKFGKRADETIPLLVDGKTVDSLRGARRTFLPVADVHVEAFTKSEVEAYQRFSQSYQALYRRMDPISMSLTRQATREGRERIVLDVSITPFTRQNLGALAGFLPPASRQEITAGPEVLALLQVGSKSQVFAGVFDCEIEHRFENGRGVADRATEERPPLFLGEYGNAYRDLLDLKGEKSADGYFSSPDALNPEPARRFGLDYGREWKEWWAASFREQALKELTPGLSISEGERPAQLRLKIGDLGQSKLATLLRAGLYQLEREASRANARSLNSYTTQFKVEEAGALSAAAEVLGANLVCPLGGEYRRDPPDYQFSTHQPWYSTAWPAPKEPWKETPFFERLSLSHLHEVPASYDPKLLKWVKGLAVEVRFEDQTMFSRVELEVQPAIP</sequence>
<keyword evidence="1" id="KW-0732">Signal</keyword>
<evidence type="ECO:0000313" key="3">
    <source>
        <dbReference type="Proteomes" id="UP000315700"/>
    </source>
</evidence>
<dbReference type="KEGG" id="ccos:Pan44_40170"/>
<dbReference type="InParanoid" id="A0A517SIL1"/>
<proteinExistence type="predicted"/>
<feature type="signal peptide" evidence="1">
    <location>
        <begin position="1"/>
        <end position="23"/>
    </location>
</feature>
<protein>
    <submittedName>
        <fullName evidence="2">Uncharacterized protein</fullName>
    </submittedName>
</protein>
<dbReference type="AlphaFoldDB" id="A0A517SIL1"/>
<gene>
    <name evidence="2" type="ORF">Pan44_40170</name>
</gene>
<dbReference type="RefSeq" id="WP_145032595.1">
    <property type="nucleotide sequence ID" value="NZ_CP036271.1"/>
</dbReference>
<dbReference type="EMBL" id="CP036271">
    <property type="protein sequence ID" value="QDT55968.1"/>
    <property type="molecule type" value="Genomic_DNA"/>
</dbReference>
<evidence type="ECO:0000256" key="1">
    <source>
        <dbReference type="SAM" id="SignalP"/>
    </source>
</evidence>